<reference evidence="1" key="1">
    <citation type="submission" date="2018-02" db="EMBL/GenBank/DDBJ databases">
        <title>Rhizophora mucronata_Transcriptome.</title>
        <authorList>
            <person name="Meera S.P."/>
            <person name="Sreeshan A."/>
            <person name="Augustine A."/>
        </authorList>
    </citation>
    <scope>NUCLEOTIDE SEQUENCE</scope>
    <source>
        <tissue evidence="1">Leaf</tissue>
    </source>
</reference>
<sequence>MNSNFYRRKYLQGY</sequence>
<protein>
    <submittedName>
        <fullName evidence="1">Uncharacterized protein</fullName>
    </submittedName>
</protein>
<accession>A0A2P2IVU2</accession>
<name>A0A2P2IVU2_RHIMU</name>
<dbReference type="EMBL" id="GGEC01004849">
    <property type="protein sequence ID" value="MBW85332.1"/>
    <property type="molecule type" value="Transcribed_RNA"/>
</dbReference>
<proteinExistence type="predicted"/>
<organism evidence="1">
    <name type="scientific">Rhizophora mucronata</name>
    <name type="common">Asiatic mangrove</name>
    <dbReference type="NCBI Taxonomy" id="61149"/>
    <lineage>
        <taxon>Eukaryota</taxon>
        <taxon>Viridiplantae</taxon>
        <taxon>Streptophyta</taxon>
        <taxon>Embryophyta</taxon>
        <taxon>Tracheophyta</taxon>
        <taxon>Spermatophyta</taxon>
        <taxon>Magnoliopsida</taxon>
        <taxon>eudicotyledons</taxon>
        <taxon>Gunneridae</taxon>
        <taxon>Pentapetalae</taxon>
        <taxon>rosids</taxon>
        <taxon>fabids</taxon>
        <taxon>Malpighiales</taxon>
        <taxon>Rhizophoraceae</taxon>
        <taxon>Rhizophora</taxon>
    </lineage>
</organism>
<evidence type="ECO:0000313" key="1">
    <source>
        <dbReference type="EMBL" id="MBW85332.1"/>
    </source>
</evidence>